<dbReference type="RefSeq" id="WP_153760718.1">
    <property type="nucleotide sequence ID" value="NZ_CP045851.1"/>
</dbReference>
<dbReference type="InterPro" id="IPR001119">
    <property type="entry name" value="SLH_dom"/>
</dbReference>
<evidence type="ECO:0000256" key="1">
    <source>
        <dbReference type="SAM" id="SignalP"/>
    </source>
</evidence>
<reference evidence="3 4" key="1">
    <citation type="submission" date="2019-11" db="EMBL/GenBank/DDBJ databases">
        <authorList>
            <person name="He Y."/>
        </authorList>
    </citation>
    <scope>NUCLEOTIDE SEQUENCE [LARGE SCALE GENOMIC DNA]</scope>
    <source>
        <strain evidence="3 4">SCSIO 58843</strain>
    </source>
</reference>
<sequence length="399" mass="42204">MTRWGRTAAGALIALALTTTSAAGAQPAPATDGELGTFDGVDPALLDAATSAAPGPTGQEVATLAPQAVVWRSPTYSDPTGDATVDLRSYRMEFEGERGGFFDVFSTIANPDDLTEVLVAFNTNRRWDDGCNGYEYLLLMVVENGVRVDDGLGRARSCDDITNVSGALGGTIYDGNGGAELFVARASLGNPYSVDWTISVIGPGEDDVDQGGIHESVGWVQPFADVPLGAFYTGPVAWLRSAGLTTGVGSTGTYQPDGPVTRGQMATYIHRIEGSLPAPPSPFVDVPRGAYYTAAVDYLYDQGLTTGVGGTNQFQPDGLMTRGQMITFLWRVWGSKTGYPHPGFSDVTDPNAYYYRAVAWAKATGVTTGVGATNQFQPDATMTRGQLATFLQRSFDPLP</sequence>
<feature type="chain" id="PRO_5024318241" description="SLH domain-containing protein" evidence="1">
    <location>
        <begin position="26"/>
        <end position="399"/>
    </location>
</feature>
<accession>A0A5Q2RMB2</accession>
<dbReference type="AlphaFoldDB" id="A0A5Q2RMB2"/>
<feature type="signal peptide" evidence="1">
    <location>
        <begin position="1"/>
        <end position="25"/>
    </location>
</feature>
<evidence type="ECO:0000313" key="3">
    <source>
        <dbReference type="EMBL" id="QGG96614.1"/>
    </source>
</evidence>
<protein>
    <recommendedName>
        <fullName evidence="2">SLH domain-containing protein</fullName>
    </recommendedName>
</protein>
<organism evidence="3 4">
    <name type="scientific">Actinomarinicola tropica</name>
    <dbReference type="NCBI Taxonomy" id="2789776"/>
    <lineage>
        <taxon>Bacteria</taxon>
        <taxon>Bacillati</taxon>
        <taxon>Actinomycetota</taxon>
        <taxon>Acidimicrobiia</taxon>
        <taxon>Acidimicrobiales</taxon>
        <taxon>Iamiaceae</taxon>
        <taxon>Actinomarinicola</taxon>
    </lineage>
</organism>
<keyword evidence="4" id="KW-1185">Reference proteome</keyword>
<feature type="domain" description="SLH" evidence="2">
    <location>
        <begin position="341"/>
        <end position="399"/>
    </location>
</feature>
<keyword evidence="1" id="KW-0732">Signal</keyword>
<evidence type="ECO:0000313" key="4">
    <source>
        <dbReference type="Proteomes" id="UP000334019"/>
    </source>
</evidence>
<name>A0A5Q2RMB2_9ACTN</name>
<evidence type="ECO:0000259" key="2">
    <source>
        <dbReference type="PROSITE" id="PS51272"/>
    </source>
</evidence>
<gene>
    <name evidence="3" type="ORF">GH723_16745</name>
</gene>
<dbReference type="Proteomes" id="UP000334019">
    <property type="component" value="Chromosome"/>
</dbReference>
<dbReference type="EMBL" id="CP045851">
    <property type="protein sequence ID" value="QGG96614.1"/>
    <property type="molecule type" value="Genomic_DNA"/>
</dbReference>
<dbReference type="PROSITE" id="PS51272">
    <property type="entry name" value="SLH"/>
    <property type="match status" value="3"/>
</dbReference>
<proteinExistence type="predicted"/>
<dbReference type="KEGG" id="atq:GH723_16745"/>
<dbReference type="Pfam" id="PF00395">
    <property type="entry name" value="SLH"/>
    <property type="match status" value="3"/>
</dbReference>
<feature type="domain" description="SLH" evidence="2">
    <location>
        <begin position="284"/>
        <end position="340"/>
    </location>
</feature>
<feature type="domain" description="SLH" evidence="2">
    <location>
        <begin position="219"/>
        <end position="283"/>
    </location>
</feature>